<feature type="compositionally biased region" description="Low complexity" evidence="1">
    <location>
        <begin position="292"/>
        <end position="301"/>
    </location>
</feature>
<evidence type="ECO:0000313" key="3">
    <source>
        <dbReference type="Proteomes" id="UP000748756"/>
    </source>
</evidence>
<reference evidence="2" key="1">
    <citation type="journal article" date="2020" name="Fungal Divers.">
        <title>Resolving the Mortierellaceae phylogeny through synthesis of multi-gene phylogenetics and phylogenomics.</title>
        <authorList>
            <person name="Vandepol N."/>
            <person name="Liber J."/>
            <person name="Desiro A."/>
            <person name="Na H."/>
            <person name="Kennedy M."/>
            <person name="Barry K."/>
            <person name="Grigoriev I.V."/>
            <person name="Miller A.N."/>
            <person name="O'Donnell K."/>
            <person name="Stajich J.E."/>
            <person name="Bonito G."/>
        </authorList>
    </citation>
    <scope>NUCLEOTIDE SEQUENCE</scope>
    <source>
        <strain evidence="2">NRRL 6426</strain>
    </source>
</reference>
<sequence length="385" mass="41440">MSTAISTSSHAFSYSSSLPSDLWMGERLISQPFSGSSQTEDDALRSRLLERSEDRQWWPQRENFESATGPGPVGSRSGSGSGPGVTGRTRQDEISALDIPKTYGPNKRPLILSPPVGSDSFAPFDRAFPTNSLGSFLQPNQHQHHLHQHSHQSRQLQQGQQQHQQFVQSQERNLEAAVVGTRGNEAQEQRAVQQQLQQHDQNNNDSTTATTTATVRETLSESMSRTNSSFSSPRRTAQTLPMPHFRGQLVQPQSGDSSYQRRFYSSTHSSIKSSGATTATAHTTASVGMVSAAGASGSSSSTLAGRQAGSKSASPSPGISMRKSASMKRLLQLTDDSSSGNNPLSSAGAAQDASGIVSIQLGRLLISTRQHVRGFLDSFIDPRSD</sequence>
<evidence type="ECO:0000256" key="1">
    <source>
        <dbReference type="SAM" id="MobiDB-lite"/>
    </source>
</evidence>
<feature type="compositionally biased region" description="Polar residues" evidence="1">
    <location>
        <begin position="215"/>
        <end position="239"/>
    </location>
</feature>
<comment type="caution">
    <text evidence="2">The sequence shown here is derived from an EMBL/GenBank/DDBJ whole genome shotgun (WGS) entry which is preliminary data.</text>
</comment>
<feature type="compositionally biased region" description="Low complexity" evidence="1">
    <location>
        <begin position="153"/>
        <end position="170"/>
    </location>
</feature>
<feature type="compositionally biased region" description="Basic residues" evidence="1">
    <location>
        <begin position="142"/>
        <end position="152"/>
    </location>
</feature>
<feature type="compositionally biased region" description="Polar residues" evidence="1">
    <location>
        <begin position="250"/>
        <end position="275"/>
    </location>
</feature>
<feature type="compositionally biased region" description="Basic and acidic residues" evidence="1">
    <location>
        <begin position="42"/>
        <end position="56"/>
    </location>
</feature>
<feature type="region of interest" description="Disordered" evidence="1">
    <location>
        <begin position="132"/>
        <end position="278"/>
    </location>
</feature>
<accession>A0A9P5RBF9</accession>
<gene>
    <name evidence="2" type="ORF">BG015_004825</name>
</gene>
<dbReference type="EMBL" id="JAAAUQ010002243">
    <property type="protein sequence ID" value="KAF9125810.1"/>
    <property type="molecule type" value="Genomic_DNA"/>
</dbReference>
<proteinExistence type="predicted"/>
<evidence type="ECO:0000313" key="2">
    <source>
        <dbReference type="EMBL" id="KAF9125810.1"/>
    </source>
</evidence>
<protein>
    <submittedName>
        <fullName evidence="2">Uncharacterized protein</fullName>
    </submittedName>
</protein>
<feature type="region of interest" description="Disordered" evidence="1">
    <location>
        <begin position="31"/>
        <end position="111"/>
    </location>
</feature>
<dbReference type="OrthoDB" id="2441416at2759"/>
<keyword evidence="3" id="KW-1185">Reference proteome</keyword>
<feature type="non-terminal residue" evidence="2">
    <location>
        <position position="385"/>
    </location>
</feature>
<dbReference type="AlphaFoldDB" id="A0A9P5RBF9"/>
<feature type="region of interest" description="Disordered" evidence="1">
    <location>
        <begin position="292"/>
        <end position="324"/>
    </location>
</feature>
<name>A0A9P5RBF9_9FUNG</name>
<organism evidence="2 3">
    <name type="scientific">Linnemannia schmuckeri</name>
    <dbReference type="NCBI Taxonomy" id="64567"/>
    <lineage>
        <taxon>Eukaryota</taxon>
        <taxon>Fungi</taxon>
        <taxon>Fungi incertae sedis</taxon>
        <taxon>Mucoromycota</taxon>
        <taxon>Mortierellomycotina</taxon>
        <taxon>Mortierellomycetes</taxon>
        <taxon>Mortierellales</taxon>
        <taxon>Mortierellaceae</taxon>
        <taxon>Linnemannia</taxon>
    </lineage>
</organism>
<dbReference type="Proteomes" id="UP000748756">
    <property type="component" value="Unassembled WGS sequence"/>
</dbReference>
<feature type="compositionally biased region" description="Low complexity" evidence="1">
    <location>
        <begin position="189"/>
        <end position="214"/>
    </location>
</feature>